<evidence type="ECO:0000313" key="3">
    <source>
        <dbReference type="Proteomes" id="UP000886998"/>
    </source>
</evidence>
<keyword evidence="2" id="KW-0547">Nucleotide-binding</keyword>
<feature type="compositionally biased region" description="Low complexity" evidence="1">
    <location>
        <begin position="33"/>
        <end position="44"/>
    </location>
</feature>
<evidence type="ECO:0000256" key="1">
    <source>
        <dbReference type="SAM" id="MobiDB-lite"/>
    </source>
</evidence>
<keyword evidence="3" id="KW-1185">Reference proteome</keyword>
<dbReference type="EMBL" id="BMAV01014070">
    <property type="protein sequence ID" value="GFY62116.1"/>
    <property type="molecule type" value="Genomic_DNA"/>
</dbReference>
<name>A0A8X6XZY8_9ARAC</name>
<dbReference type="InterPro" id="IPR051055">
    <property type="entry name" value="PIF1_helicase"/>
</dbReference>
<dbReference type="PANTHER" id="PTHR47642">
    <property type="entry name" value="ATP-DEPENDENT DNA HELICASE"/>
    <property type="match status" value="1"/>
</dbReference>
<feature type="region of interest" description="Disordered" evidence="1">
    <location>
        <begin position="134"/>
        <end position="164"/>
    </location>
</feature>
<keyword evidence="2" id="KW-0347">Helicase</keyword>
<protein>
    <submittedName>
        <fullName evidence="2">ATP-dependent DNA helicase</fullName>
    </submittedName>
</protein>
<dbReference type="AlphaFoldDB" id="A0A8X6XZY8"/>
<dbReference type="GO" id="GO:0004386">
    <property type="term" value="F:helicase activity"/>
    <property type="evidence" value="ECO:0007669"/>
    <property type="project" value="UniProtKB-KW"/>
</dbReference>
<feature type="compositionally biased region" description="Low complexity" evidence="1">
    <location>
        <begin position="7"/>
        <end position="26"/>
    </location>
</feature>
<comment type="caution">
    <text evidence="2">The sequence shown here is derived from an EMBL/GenBank/DDBJ whole genome shotgun (WGS) entry which is preliminary data.</text>
</comment>
<feature type="compositionally biased region" description="Basic residues" evidence="1">
    <location>
        <begin position="149"/>
        <end position="158"/>
    </location>
</feature>
<sequence length="326" mass="37156">MVKGVASMSTMSSDSDMDMNSENSGDTFKSRSSRSGTSTSMTSTTDCQRFKMTMDKLHAADEAILHYEYQVQNSLPGKQKDGFKTLLKWKRQERETLTLLKWKRQERETLVRELNILPPCTDLDCPDHYSALAESTNSKKSSQSEKIKSSIKKSKAQKRKECKDNQDDFVFPKKTIRPSIPIKTPEPVLTQNDFENLEQDLRFYSFFIHNSYYSSGNNGVHRIEPISLQFPAKRSYGTAERRMLPLILSRASTIHKMQVSIANYAYLGRKIFAAVQVHVTLSHVKSLDGLLIEELDCSKLTGKVPCNNEALQGMDRMRKYRLPSAS</sequence>
<dbReference type="Proteomes" id="UP000886998">
    <property type="component" value="Unassembled WGS sequence"/>
</dbReference>
<dbReference type="OrthoDB" id="6914457at2759"/>
<keyword evidence="2" id="KW-0067">ATP-binding</keyword>
<proteinExistence type="predicted"/>
<reference evidence="2" key="1">
    <citation type="submission" date="2020-08" db="EMBL/GenBank/DDBJ databases">
        <title>Multicomponent nature underlies the extraordinary mechanical properties of spider dragline silk.</title>
        <authorList>
            <person name="Kono N."/>
            <person name="Nakamura H."/>
            <person name="Mori M."/>
            <person name="Yoshida Y."/>
            <person name="Ohtoshi R."/>
            <person name="Malay A.D."/>
            <person name="Moran D.A.P."/>
            <person name="Tomita M."/>
            <person name="Numata K."/>
            <person name="Arakawa K."/>
        </authorList>
    </citation>
    <scope>NUCLEOTIDE SEQUENCE</scope>
</reference>
<gene>
    <name evidence="2" type="primary">pif1_140</name>
    <name evidence="2" type="ORF">TNIN_118601</name>
</gene>
<keyword evidence="2" id="KW-0378">Hydrolase</keyword>
<feature type="region of interest" description="Disordered" evidence="1">
    <location>
        <begin position="1"/>
        <end position="44"/>
    </location>
</feature>
<accession>A0A8X6XZY8</accession>
<organism evidence="2 3">
    <name type="scientific">Trichonephila inaurata madagascariensis</name>
    <dbReference type="NCBI Taxonomy" id="2747483"/>
    <lineage>
        <taxon>Eukaryota</taxon>
        <taxon>Metazoa</taxon>
        <taxon>Ecdysozoa</taxon>
        <taxon>Arthropoda</taxon>
        <taxon>Chelicerata</taxon>
        <taxon>Arachnida</taxon>
        <taxon>Araneae</taxon>
        <taxon>Araneomorphae</taxon>
        <taxon>Entelegynae</taxon>
        <taxon>Araneoidea</taxon>
        <taxon>Nephilidae</taxon>
        <taxon>Trichonephila</taxon>
        <taxon>Trichonephila inaurata</taxon>
    </lineage>
</organism>
<evidence type="ECO:0000313" key="2">
    <source>
        <dbReference type="EMBL" id="GFY62116.1"/>
    </source>
</evidence>